<organism evidence="1 2">
    <name type="scientific">Chryseobacterium aquaticum</name>
    <dbReference type="NCBI Taxonomy" id="452084"/>
    <lineage>
        <taxon>Bacteria</taxon>
        <taxon>Pseudomonadati</taxon>
        <taxon>Bacteroidota</taxon>
        <taxon>Flavobacteriia</taxon>
        <taxon>Flavobacteriales</taxon>
        <taxon>Weeksellaceae</taxon>
        <taxon>Chryseobacterium group</taxon>
        <taxon>Chryseobacterium</taxon>
    </lineage>
</organism>
<dbReference type="AlphaFoldDB" id="A0A0Q3HT30"/>
<reference evidence="1 2" key="1">
    <citation type="submission" date="2015-10" db="EMBL/GenBank/DDBJ databases">
        <title>Chryseobacterium aquaticum genome.</title>
        <authorList>
            <person name="Newman J.D."/>
            <person name="Ferguson M.B."/>
            <person name="Miller J.R."/>
        </authorList>
    </citation>
    <scope>NUCLEOTIDE SEQUENCE [LARGE SCALE GENOMIC DNA]</scope>
    <source>
        <strain evidence="1 2">KCTC 12483</strain>
    </source>
</reference>
<comment type="caution">
    <text evidence="1">The sequence shown here is derived from an EMBL/GenBank/DDBJ whole genome shotgun (WGS) entry which is preliminary data.</text>
</comment>
<evidence type="ECO:0000313" key="1">
    <source>
        <dbReference type="EMBL" id="KQK25669.1"/>
    </source>
</evidence>
<evidence type="ECO:0000313" key="2">
    <source>
        <dbReference type="Proteomes" id="UP000051682"/>
    </source>
</evidence>
<sequence>MGNKTALHFVSTELWDTSANCVLLQNSYFETKVKVVWLENGCFVSSAEVVKFENSFFDKTYLSVLIVY</sequence>
<proteinExistence type="predicted"/>
<gene>
    <name evidence="1" type="ORF">AR438_08710</name>
</gene>
<protein>
    <submittedName>
        <fullName evidence="1">Uncharacterized protein</fullName>
    </submittedName>
</protein>
<dbReference type="EMBL" id="LLYZ01000005">
    <property type="protein sequence ID" value="KQK25669.1"/>
    <property type="molecule type" value="Genomic_DNA"/>
</dbReference>
<accession>A0A0Q3HT30</accession>
<name>A0A0Q3HT30_9FLAO</name>
<dbReference type="Proteomes" id="UP000051682">
    <property type="component" value="Unassembled WGS sequence"/>
</dbReference>
<keyword evidence="2" id="KW-1185">Reference proteome</keyword>
<dbReference type="STRING" id="452084.AR438_08710"/>